<dbReference type="Pfam" id="PF12833">
    <property type="entry name" value="HTH_18"/>
    <property type="match status" value="1"/>
</dbReference>
<dbReference type="SUPFAM" id="SSF51182">
    <property type="entry name" value="RmlC-like cupins"/>
    <property type="match status" value="1"/>
</dbReference>
<dbReference type="GO" id="GO:0043565">
    <property type="term" value="F:sequence-specific DNA binding"/>
    <property type="evidence" value="ECO:0007669"/>
    <property type="project" value="InterPro"/>
</dbReference>
<dbReference type="InterPro" id="IPR009057">
    <property type="entry name" value="Homeodomain-like_sf"/>
</dbReference>
<evidence type="ECO:0000313" key="6">
    <source>
        <dbReference type="EMBL" id="XDK39171.1"/>
    </source>
</evidence>
<dbReference type="AlphaFoldDB" id="A0AB39IAI7"/>
<dbReference type="Gene3D" id="1.10.10.60">
    <property type="entry name" value="Homeodomain-like"/>
    <property type="match status" value="1"/>
</dbReference>
<keyword evidence="2" id="KW-0805">Transcription regulation</keyword>
<evidence type="ECO:0000256" key="2">
    <source>
        <dbReference type="ARBA" id="ARBA00023015"/>
    </source>
</evidence>
<evidence type="ECO:0000256" key="4">
    <source>
        <dbReference type="ARBA" id="ARBA00023163"/>
    </source>
</evidence>
<dbReference type="PANTHER" id="PTHR11019">
    <property type="entry name" value="HTH-TYPE TRANSCRIPTIONAL REGULATOR NIMR"/>
    <property type="match status" value="1"/>
</dbReference>
<dbReference type="InterPro" id="IPR020449">
    <property type="entry name" value="Tscrpt_reg_AraC-type_HTH"/>
</dbReference>
<keyword evidence="4" id="KW-0804">Transcription</keyword>
<sequence length="257" mass="29204">MKDSSTRHLAVFTRTDERVKPVSREYAEGQVLPEHWHEAGQLIYASQGIMELHCDQDIWVISPQQALWMPAGRAHSLRARSQVSLRTLFVHAQLDSHALAREPQSLLVTPLLRELILRASPIDHDTPADSHQAHLITLLLDEVRWAQRLELRLQMPRDSRLQKLCSGLLSTPGDKRSLAEWGQQVGASARTLSRLFHTELGSHFLLWRQQVRVYTAIARLSQGEPIVRIATDLGYDSAGAFSKAFRRLLGCSPRDYR</sequence>
<dbReference type="PANTHER" id="PTHR11019:SF159">
    <property type="entry name" value="TRANSCRIPTIONAL REGULATOR-RELATED"/>
    <property type="match status" value="1"/>
</dbReference>
<name>A0AB39IAI7_9PSED</name>
<dbReference type="Pfam" id="PF07883">
    <property type="entry name" value="Cupin_2"/>
    <property type="match status" value="1"/>
</dbReference>
<keyword evidence="3" id="KW-0238">DNA-binding</keyword>
<dbReference type="EMBL" id="CP162607">
    <property type="protein sequence ID" value="XDK39171.1"/>
    <property type="molecule type" value="Genomic_DNA"/>
</dbReference>
<accession>A0AB39IAI7</accession>
<keyword evidence="1" id="KW-0678">Repressor</keyword>
<dbReference type="GO" id="GO:0003700">
    <property type="term" value="F:DNA-binding transcription factor activity"/>
    <property type="evidence" value="ECO:0007669"/>
    <property type="project" value="InterPro"/>
</dbReference>
<dbReference type="SMART" id="SM00342">
    <property type="entry name" value="HTH_ARAC"/>
    <property type="match status" value="1"/>
</dbReference>
<dbReference type="InterPro" id="IPR013096">
    <property type="entry name" value="Cupin_2"/>
</dbReference>
<evidence type="ECO:0000256" key="3">
    <source>
        <dbReference type="ARBA" id="ARBA00023125"/>
    </source>
</evidence>
<evidence type="ECO:0000259" key="5">
    <source>
        <dbReference type="PROSITE" id="PS01124"/>
    </source>
</evidence>
<dbReference type="FunFam" id="1.10.10.60:FF:000132">
    <property type="entry name" value="AraC family transcriptional regulator"/>
    <property type="match status" value="1"/>
</dbReference>
<dbReference type="InterPro" id="IPR011051">
    <property type="entry name" value="RmlC_Cupin_sf"/>
</dbReference>
<dbReference type="InterPro" id="IPR018060">
    <property type="entry name" value="HTH_AraC"/>
</dbReference>
<protein>
    <submittedName>
        <fullName evidence="6">Helix-turn-helix transcriptional regulator</fullName>
    </submittedName>
</protein>
<dbReference type="PRINTS" id="PR00032">
    <property type="entry name" value="HTHARAC"/>
</dbReference>
<dbReference type="Gene3D" id="2.60.120.10">
    <property type="entry name" value="Jelly Rolls"/>
    <property type="match status" value="1"/>
</dbReference>
<feature type="domain" description="HTH araC/xylS-type" evidence="5">
    <location>
        <begin position="162"/>
        <end position="257"/>
    </location>
</feature>
<dbReference type="InterPro" id="IPR014710">
    <property type="entry name" value="RmlC-like_jellyroll"/>
</dbReference>
<reference evidence="6" key="1">
    <citation type="submission" date="2024-07" db="EMBL/GenBank/DDBJ databases">
        <title>Identification and characteristics of a novel species of coltsfoot's symbiotic bacteria.</title>
        <authorList>
            <person name="Juszczyk A."/>
            <person name="Jasielczuk I."/>
            <person name="Gurgul A."/>
            <person name="Rogala M."/>
            <person name="Kowalczyk A."/>
            <person name="Szmatola T."/>
            <person name="Kosecka-Strojek M."/>
            <person name="Arent Z."/>
            <person name="Latowski D."/>
        </authorList>
    </citation>
    <scope>NUCLEOTIDE SEQUENCE</scope>
    <source>
        <strain evidence="6">Hg7Tf</strain>
    </source>
</reference>
<dbReference type="SUPFAM" id="SSF46689">
    <property type="entry name" value="Homeodomain-like"/>
    <property type="match status" value="1"/>
</dbReference>
<gene>
    <name evidence="6" type="ORF">AB4Y39_11010</name>
</gene>
<proteinExistence type="predicted"/>
<dbReference type="InterPro" id="IPR018062">
    <property type="entry name" value="HTH_AraC-typ_CS"/>
</dbReference>
<dbReference type="GO" id="GO:0009893">
    <property type="term" value="P:positive regulation of metabolic process"/>
    <property type="evidence" value="ECO:0007669"/>
    <property type="project" value="UniProtKB-ARBA"/>
</dbReference>
<evidence type="ECO:0000256" key="1">
    <source>
        <dbReference type="ARBA" id="ARBA00022491"/>
    </source>
</evidence>
<dbReference type="PROSITE" id="PS00041">
    <property type="entry name" value="HTH_ARAC_FAMILY_1"/>
    <property type="match status" value="1"/>
</dbReference>
<dbReference type="CDD" id="cd06124">
    <property type="entry name" value="cupin_NimR-like_N"/>
    <property type="match status" value="1"/>
</dbReference>
<dbReference type="RefSeq" id="WP_280043854.1">
    <property type="nucleotide sequence ID" value="NZ_CP162607.1"/>
</dbReference>
<dbReference type="PROSITE" id="PS01124">
    <property type="entry name" value="HTH_ARAC_FAMILY_2"/>
    <property type="match status" value="1"/>
</dbReference>
<organism evidence="6">
    <name type="scientific">Pseudomonas sp. Hg7Tf</name>
    <dbReference type="NCBI Taxonomy" id="3236988"/>
    <lineage>
        <taxon>Bacteria</taxon>
        <taxon>Pseudomonadati</taxon>
        <taxon>Pseudomonadota</taxon>
        <taxon>Gammaproteobacteria</taxon>
        <taxon>Pseudomonadales</taxon>
        <taxon>Pseudomonadaceae</taxon>
        <taxon>Pseudomonas</taxon>
    </lineage>
</organism>